<name>A0AAP2RFA4_9EURY</name>
<dbReference type="Pfam" id="PF00298">
    <property type="entry name" value="Ribosomal_L11"/>
    <property type="match status" value="1"/>
</dbReference>
<evidence type="ECO:0000256" key="3">
    <source>
        <dbReference type="ARBA" id="ARBA00022884"/>
    </source>
</evidence>
<evidence type="ECO:0000313" key="10">
    <source>
        <dbReference type="EMBL" id="MCD1296319.1"/>
    </source>
</evidence>
<evidence type="ECO:0000259" key="8">
    <source>
        <dbReference type="Pfam" id="PF00298"/>
    </source>
</evidence>
<dbReference type="GO" id="GO:0003735">
    <property type="term" value="F:structural constituent of ribosome"/>
    <property type="evidence" value="ECO:0007669"/>
    <property type="project" value="InterPro"/>
</dbReference>
<dbReference type="GO" id="GO:0070180">
    <property type="term" value="F:large ribosomal subunit rRNA binding"/>
    <property type="evidence" value="ECO:0007669"/>
    <property type="project" value="UniProtKB-UniRule"/>
</dbReference>
<keyword evidence="11" id="KW-1185">Reference proteome</keyword>
<dbReference type="Gene3D" id="1.10.10.250">
    <property type="entry name" value="Ribosomal protein L11, C-terminal domain"/>
    <property type="match status" value="1"/>
</dbReference>
<feature type="domain" description="Large ribosomal subunit protein uL11 C-terminal" evidence="8">
    <location>
        <begin position="68"/>
        <end position="135"/>
    </location>
</feature>
<dbReference type="InterPro" id="IPR020785">
    <property type="entry name" value="Ribosomal_uL11_CS"/>
</dbReference>
<evidence type="ECO:0000259" key="9">
    <source>
        <dbReference type="Pfam" id="PF03946"/>
    </source>
</evidence>
<dbReference type="Pfam" id="PF03946">
    <property type="entry name" value="Ribosomal_L11_N"/>
    <property type="match status" value="1"/>
</dbReference>
<evidence type="ECO:0000256" key="1">
    <source>
        <dbReference type="ARBA" id="ARBA00010537"/>
    </source>
</evidence>
<dbReference type="EMBL" id="PGCK01000017">
    <property type="protein sequence ID" value="MCD1296319.1"/>
    <property type="molecule type" value="Genomic_DNA"/>
</dbReference>
<comment type="function">
    <text evidence="6">Forms part of the ribosomal stalk which helps the ribosome interact with GTP-bound translation factors.</text>
</comment>
<sequence>MADVVEVLVPGGKANPGPPLGPSLGPLGINIKKVVDEINAKTASFNGMTVPVKISVDAKKNFTVEVGTPPTSALILSELKLTKGSGATGTNFVGDLTIDQAARIAEMKKEEMLSYNLKGAVKEVIGTCVSMGITVEGKKPKEIFADIDAGKYDDKLSKPYK</sequence>
<comment type="similarity">
    <text evidence="1 6 7">Belongs to the universal ribosomal protein uL11 family.</text>
</comment>
<organism evidence="10 11">
    <name type="scientific">Methanooceanicella nereidis</name>
    <dbReference type="NCBI Taxonomy" id="2052831"/>
    <lineage>
        <taxon>Archaea</taxon>
        <taxon>Methanobacteriati</taxon>
        <taxon>Methanobacteriota</taxon>
        <taxon>Stenosarchaea group</taxon>
        <taxon>Methanomicrobia</taxon>
        <taxon>Methanocellales</taxon>
        <taxon>Methanocellaceae</taxon>
        <taxon>Methanooceanicella</taxon>
    </lineage>
</organism>
<keyword evidence="2 6" id="KW-0699">rRNA-binding</keyword>
<dbReference type="SUPFAM" id="SSF54747">
    <property type="entry name" value="Ribosomal L11/L12e N-terminal domain"/>
    <property type="match status" value="1"/>
</dbReference>
<dbReference type="PANTHER" id="PTHR11661:SF1">
    <property type="entry name" value="LARGE RIBOSOMAL SUBUNIT PROTEIN UL11M"/>
    <property type="match status" value="1"/>
</dbReference>
<dbReference type="FunFam" id="1.10.10.250:FF:000006">
    <property type="entry name" value="50S ribosomal protein L11"/>
    <property type="match status" value="1"/>
</dbReference>
<evidence type="ECO:0000256" key="4">
    <source>
        <dbReference type="ARBA" id="ARBA00022980"/>
    </source>
</evidence>
<keyword evidence="4 6" id="KW-0689">Ribosomal protein</keyword>
<evidence type="ECO:0000256" key="2">
    <source>
        <dbReference type="ARBA" id="ARBA00022730"/>
    </source>
</evidence>
<evidence type="ECO:0000256" key="7">
    <source>
        <dbReference type="RuleBase" id="RU003978"/>
    </source>
</evidence>
<dbReference type="PANTHER" id="PTHR11661">
    <property type="entry name" value="60S RIBOSOMAL PROTEIN L12"/>
    <property type="match status" value="1"/>
</dbReference>
<comment type="subunit">
    <text evidence="6">Part of the ribosomal stalk of the 50S ribosomal subunit. Interacts with L10 and the large rRNA to form the base of the stalk. L10 forms an elongated spine to which L12 dimers bind in a sequential fashion forming a multimeric L10(L12)X complex.</text>
</comment>
<dbReference type="InterPro" id="IPR000911">
    <property type="entry name" value="Ribosomal_uL11"/>
</dbReference>
<dbReference type="SUPFAM" id="SSF46906">
    <property type="entry name" value="Ribosomal protein L11, C-terminal domain"/>
    <property type="match status" value="1"/>
</dbReference>
<feature type="domain" description="Large ribosomal subunit protein uL11 N-terminal" evidence="9">
    <location>
        <begin position="5"/>
        <end position="62"/>
    </location>
</feature>
<dbReference type="NCBIfam" id="NF002232">
    <property type="entry name" value="PRK01143.1"/>
    <property type="match status" value="1"/>
</dbReference>
<dbReference type="PROSITE" id="PS00359">
    <property type="entry name" value="RIBOSOMAL_L11"/>
    <property type="match status" value="1"/>
</dbReference>
<gene>
    <name evidence="6" type="primary">rpl11</name>
    <name evidence="10" type="ORF">CUJ83_15050</name>
</gene>
<dbReference type="Gene3D" id="3.30.1550.10">
    <property type="entry name" value="Ribosomal protein L11/L12, N-terminal domain"/>
    <property type="match status" value="1"/>
</dbReference>
<reference evidence="10 11" key="1">
    <citation type="submission" date="2017-11" db="EMBL/GenBank/DDBJ databases">
        <title>Isolation and Characterization of Family Methanocellaceae Species from Potential Methane Hydrate Area Offshore Southwestern Taiwan.</title>
        <authorList>
            <person name="Zhang W.-L."/>
            <person name="Chen W.-C."/>
            <person name="Lai M.-C."/>
            <person name="Chen S.-C."/>
        </authorList>
    </citation>
    <scope>NUCLEOTIDE SEQUENCE [LARGE SCALE GENOMIC DNA]</scope>
    <source>
        <strain evidence="10 11">CWC-04</strain>
    </source>
</reference>
<accession>A0AAP2RFA4</accession>
<dbReference type="GO" id="GO:0015934">
    <property type="term" value="C:large ribosomal subunit"/>
    <property type="evidence" value="ECO:0007669"/>
    <property type="project" value="TreeGrafter"/>
</dbReference>
<dbReference type="AlphaFoldDB" id="A0AAP2RFA4"/>
<dbReference type="InterPro" id="IPR020783">
    <property type="entry name" value="Ribosomal_uL11_C"/>
</dbReference>
<evidence type="ECO:0000256" key="6">
    <source>
        <dbReference type="HAMAP-Rule" id="MF_00736"/>
    </source>
</evidence>
<dbReference type="InterPro" id="IPR036796">
    <property type="entry name" value="Ribosomal_uL11_N_sf"/>
</dbReference>
<dbReference type="SMART" id="SM00649">
    <property type="entry name" value="RL11"/>
    <property type="match status" value="1"/>
</dbReference>
<dbReference type="RefSeq" id="WP_230743318.1">
    <property type="nucleotide sequence ID" value="NZ_PGCK01000017.1"/>
</dbReference>
<dbReference type="Proteomes" id="UP001320159">
    <property type="component" value="Unassembled WGS sequence"/>
</dbReference>
<dbReference type="GO" id="GO:0006412">
    <property type="term" value="P:translation"/>
    <property type="evidence" value="ECO:0007669"/>
    <property type="project" value="UniProtKB-UniRule"/>
</dbReference>
<evidence type="ECO:0000256" key="5">
    <source>
        <dbReference type="ARBA" id="ARBA00023274"/>
    </source>
</evidence>
<proteinExistence type="inferred from homology"/>
<evidence type="ECO:0000313" key="11">
    <source>
        <dbReference type="Proteomes" id="UP001320159"/>
    </source>
</evidence>
<keyword evidence="3 6" id="KW-0694">RNA-binding</keyword>
<protein>
    <recommendedName>
        <fullName evidence="6">Large ribosomal subunit protein uL11</fullName>
    </recommendedName>
</protein>
<dbReference type="HAMAP" id="MF_00736">
    <property type="entry name" value="Ribosomal_uL11"/>
    <property type="match status" value="1"/>
</dbReference>
<comment type="caution">
    <text evidence="10">The sequence shown here is derived from an EMBL/GenBank/DDBJ whole genome shotgun (WGS) entry which is preliminary data.</text>
</comment>
<dbReference type="InterPro" id="IPR036769">
    <property type="entry name" value="Ribosomal_uL11_C_sf"/>
</dbReference>
<dbReference type="CDD" id="cd00349">
    <property type="entry name" value="Ribosomal_L11"/>
    <property type="match status" value="1"/>
</dbReference>
<keyword evidence="5 6" id="KW-0687">Ribonucleoprotein</keyword>
<dbReference type="InterPro" id="IPR020784">
    <property type="entry name" value="Ribosomal_uL11_N"/>
</dbReference>